<dbReference type="GO" id="GO:0008234">
    <property type="term" value="F:cysteine-type peptidase activity"/>
    <property type="evidence" value="ECO:0007669"/>
    <property type="project" value="InterPro"/>
</dbReference>
<feature type="compositionally biased region" description="Basic and acidic residues" evidence="4">
    <location>
        <begin position="127"/>
        <end position="144"/>
    </location>
</feature>
<comment type="caution">
    <text evidence="6">The sequence shown here is derived from an EMBL/GenBank/DDBJ whole genome shotgun (WGS) entry which is preliminary data.</text>
</comment>
<proteinExistence type="inferred from homology"/>
<keyword evidence="2" id="KW-0645">Protease</keyword>
<protein>
    <recommendedName>
        <fullName evidence="5">Ubiquitin-like protease family profile domain-containing protein</fullName>
    </recommendedName>
</protein>
<feature type="compositionally biased region" description="Basic and acidic residues" evidence="4">
    <location>
        <begin position="1"/>
        <end position="21"/>
    </location>
</feature>
<comment type="similarity">
    <text evidence="1">Belongs to the peptidase C48 family.</text>
</comment>
<evidence type="ECO:0000256" key="4">
    <source>
        <dbReference type="SAM" id="MobiDB-lite"/>
    </source>
</evidence>
<evidence type="ECO:0000256" key="3">
    <source>
        <dbReference type="ARBA" id="ARBA00022801"/>
    </source>
</evidence>
<name>A0A2G2YNU5_CAPAN</name>
<dbReference type="EMBL" id="AYRZ02000010">
    <property type="protein sequence ID" value="PHT71416.1"/>
    <property type="molecule type" value="Genomic_DNA"/>
</dbReference>
<dbReference type="Gene3D" id="3.40.395.10">
    <property type="entry name" value="Adenoviral Proteinase, Chain A"/>
    <property type="match status" value="1"/>
</dbReference>
<keyword evidence="7" id="KW-1185">Reference proteome</keyword>
<gene>
    <name evidence="6" type="ORF">T459_26520</name>
</gene>
<evidence type="ECO:0000259" key="5">
    <source>
        <dbReference type="Pfam" id="PF02902"/>
    </source>
</evidence>
<reference evidence="6 7" key="2">
    <citation type="journal article" date="2017" name="Genome Biol.">
        <title>New reference genome sequences of hot pepper reveal the massive evolution of plant disease-resistance genes by retroduplication.</title>
        <authorList>
            <person name="Kim S."/>
            <person name="Park J."/>
            <person name="Yeom S.I."/>
            <person name="Kim Y.M."/>
            <person name="Seo E."/>
            <person name="Kim K.T."/>
            <person name="Kim M.S."/>
            <person name="Lee J.M."/>
            <person name="Cheong K."/>
            <person name="Shin H.S."/>
            <person name="Kim S.B."/>
            <person name="Han K."/>
            <person name="Lee J."/>
            <person name="Park M."/>
            <person name="Lee H.A."/>
            <person name="Lee H.Y."/>
            <person name="Lee Y."/>
            <person name="Oh S."/>
            <person name="Lee J.H."/>
            <person name="Choi E."/>
            <person name="Choi E."/>
            <person name="Lee S.E."/>
            <person name="Jeon J."/>
            <person name="Kim H."/>
            <person name="Choi G."/>
            <person name="Song H."/>
            <person name="Lee J."/>
            <person name="Lee S.C."/>
            <person name="Kwon J.K."/>
            <person name="Lee H.Y."/>
            <person name="Koo N."/>
            <person name="Hong Y."/>
            <person name="Kim R.W."/>
            <person name="Kang W.H."/>
            <person name="Huh J.H."/>
            <person name="Kang B.C."/>
            <person name="Yang T.J."/>
            <person name="Lee Y.H."/>
            <person name="Bennetzen J.L."/>
            <person name="Choi D."/>
        </authorList>
    </citation>
    <scope>NUCLEOTIDE SEQUENCE [LARGE SCALE GENOMIC DNA]</scope>
    <source>
        <strain evidence="7">cv. CM334</strain>
    </source>
</reference>
<dbReference type="Pfam" id="PF02902">
    <property type="entry name" value="Peptidase_C48"/>
    <property type="match status" value="1"/>
</dbReference>
<feature type="region of interest" description="Disordered" evidence="4">
    <location>
        <begin position="118"/>
        <end position="145"/>
    </location>
</feature>
<dbReference type="AlphaFoldDB" id="A0A2G2YNU5"/>
<feature type="region of interest" description="Disordered" evidence="4">
    <location>
        <begin position="1"/>
        <end position="33"/>
    </location>
</feature>
<reference evidence="6 7" key="1">
    <citation type="journal article" date="2014" name="Nat. Genet.">
        <title>Genome sequence of the hot pepper provides insights into the evolution of pungency in Capsicum species.</title>
        <authorList>
            <person name="Kim S."/>
            <person name="Park M."/>
            <person name="Yeom S.I."/>
            <person name="Kim Y.M."/>
            <person name="Lee J.M."/>
            <person name="Lee H.A."/>
            <person name="Seo E."/>
            <person name="Choi J."/>
            <person name="Cheong K."/>
            <person name="Kim K.T."/>
            <person name="Jung K."/>
            <person name="Lee G.W."/>
            <person name="Oh S.K."/>
            <person name="Bae C."/>
            <person name="Kim S.B."/>
            <person name="Lee H.Y."/>
            <person name="Kim S.Y."/>
            <person name="Kim M.S."/>
            <person name="Kang B.C."/>
            <person name="Jo Y.D."/>
            <person name="Yang H.B."/>
            <person name="Jeong H.J."/>
            <person name="Kang W.H."/>
            <person name="Kwon J.K."/>
            <person name="Shin C."/>
            <person name="Lim J.Y."/>
            <person name="Park J.H."/>
            <person name="Huh J.H."/>
            <person name="Kim J.S."/>
            <person name="Kim B.D."/>
            <person name="Cohen O."/>
            <person name="Paran I."/>
            <person name="Suh M.C."/>
            <person name="Lee S.B."/>
            <person name="Kim Y.K."/>
            <person name="Shin Y."/>
            <person name="Noh S.J."/>
            <person name="Park J."/>
            <person name="Seo Y.S."/>
            <person name="Kwon S.Y."/>
            <person name="Kim H.A."/>
            <person name="Park J.M."/>
            <person name="Kim H.J."/>
            <person name="Choi S.B."/>
            <person name="Bosland P.W."/>
            <person name="Reeves G."/>
            <person name="Jo S.H."/>
            <person name="Lee B.W."/>
            <person name="Cho H.T."/>
            <person name="Choi H.S."/>
            <person name="Lee M.S."/>
            <person name="Yu Y."/>
            <person name="Do Choi Y."/>
            <person name="Park B.S."/>
            <person name="van Deynze A."/>
            <person name="Ashrafi H."/>
            <person name="Hill T."/>
            <person name="Kim W.T."/>
            <person name="Pai H.S."/>
            <person name="Ahn H.K."/>
            <person name="Yeam I."/>
            <person name="Giovannoni J.J."/>
            <person name="Rose J.K."/>
            <person name="Sorensen I."/>
            <person name="Lee S.J."/>
            <person name="Kim R.W."/>
            <person name="Choi I.Y."/>
            <person name="Choi B.S."/>
            <person name="Lim J.S."/>
            <person name="Lee Y.H."/>
            <person name="Choi D."/>
        </authorList>
    </citation>
    <scope>NUCLEOTIDE SEQUENCE [LARGE SCALE GENOMIC DNA]</scope>
    <source>
        <strain evidence="7">cv. CM334</strain>
    </source>
</reference>
<dbReference type="SUPFAM" id="SSF54001">
    <property type="entry name" value="Cysteine proteinases"/>
    <property type="match status" value="1"/>
</dbReference>
<evidence type="ECO:0000256" key="1">
    <source>
        <dbReference type="ARBA" id="ARBA00005234"/>
    </source>
</evidence>
<evidence type="ECO:0000256" key="2">
    <source>
        <dbReference type="ARBA" id="ARBA00022670"/>
    </source>
</evidence>
<dbReference type="PANTHER" id="PTHR33022:SF26">
    <property type="entry name" value="UBIQUITIN-LIKE PROTEASE FAMILY PROFILE DOMAIN-CONTAINING PROTEIN"/>
    <property type="match status" value="1"/>
</dbReference>
<dbReference type="PANTHER" id="PTHR33022">
    <property type="entry name" value="DUF1985 DOMAIN-CONTAINING PROTEIN"/>
    <property type="match status" value="1"/>
</dbReference>
<dbReference type="Proteomes" id="UP000222542">
    <property type="component" value="Unassembled WGS sequence"/>
</dbReference>
<dbReference type="InterPro" id="IPR038765">
    <property type="entry name" value="Papain-like_cys_pep_sf"/>
</dbReference>
<accession>A0A2G2YNU5</accession>
<dbReference type="Gramene" id="PHT71416">
    <property type="protein sequence ID" value="PHT71416"/>
    <property type="gene ID" value="T459_26520"/>
</dbReference>
<keyword evidence="3" id="KW-0378">Hydrolase</keyword>
<dbReference type="GO" id="GO:0006508">
    <property type="term" value="P:proteolysis"/>
    <property type="evidence" value="ECO:0007669"/>
    <property type="project" value="UniProtKB-KW"/>
</dbReference>
<sequence>MNAMFKDNDKKDVPEDERSVDSDDDFQDPPLKKINECSKKKQKGCTDLHPDKTNVEIDSQNLIPDELLQSINLDHNLSEKIVHHDVLIIDEKMDGIKFSDSQFTIPDELLPSINAYRRKNNMTRQSTTREEEPSDEHFNDKKSESVVQHYCPKNRKTNADHYKRGKPSIPMMHFGVETVEDKNWFYTMGFPDQSWTNSCDFYIKKGIQVENHLRYKNKDSSDMFDVLFQENFPQQPSESLDCGVYMVTYAECLSYGHKVLANEFDPNALEIKSVLKFRNEYFMQFYPFMCDLVKKYICSVHYMLKIHMQY</sequence>
<evidence type="ECO:0000313" key="6">
    <source>
        <dbReference type="EMBL" id="PHT71416.1"/>
    </source>
</evidence>
<organism evidence="6 7">
    <name type="scientific">Capsicum annuum</name>
    <name type="common">Capsicum pepper</name>
    <dbReference type="NCBI Taxonomy" id="4072"/>
    <lineage>
        <taxon>Eukaryota</taxon>
        <taxon>Viridiplantae</taxon>
        <taxon>Streptophyta</taxon>
        <taxon>Embryophyta</taxon>
        <taxon>Tracheophyta</taxon>
        <taxon>Spermatophyta</taxon>
        <taxon>Magnoliopsida</taxon>
        <taxon>eudicotyledons</taxon>
        <taxon>Gunneridae</taxon>
        <taxon>Pentapetalae</taxon>
        <taxon>asterids</taxon>
        <taxon>lamiids</taxon>
        <taxon>Solanales</taxon>
        <taxon>Solanaceae</taxon>
        <taxon>Solanoideae</taxon>
        <taxon>Capsiceae</taxon>
        <taxon>Capsicum</taxon>
    </lineage>
</organism>
<dbReference type="InterPro" id="IPR003653">
    <property type="entry name" value="Peptidase_C48_C"/>
</dbReference>
<feature type="domain" description="Ubiquitin-like protease family profile" evidence="5">
    <location>
        <begin position="215"/>
        <end position="285"/>
    </location>
</feature>
<evidence type="ECO:0000313" key="7">
    <source>
        <dbReference type="Proteomes" id="UP000222542"/>
    </source>
</evidence>